<dbReference type="EMBL" id="VDEP01000491">
    <property type="protein sequence ID" value="KAA1069970.1"/>
    <property type="molecule type" value="Genomic_DNA"/>
</dbReference>
<evidence type="ECO:0000256" key="1">
    <source>
        <dbReference type="SAM" id="MobiDB-lite"/>
    </source>
</evidence>
<gene>
    <name evidence="2" type="ORF">PGTUg99_004214</name>
    <name evidence="3" type="ORF">PGTUg99_008530</name>
</gene>
<feature type="region of interest" description="Disordered" evidence="1">
    <location>
        <begin position="48"/>
        <end position="69"/>
    </location>
</feature>
<accession>A0A5B0NEX7</accession>
<evidence type="ECO:0000313" key="4">
    <source>
        <dbReference type="Proteomes" id="UP000325313"/>
    </source>
</evidence>
<evidence type="ECO:0000313" key="3">
    <source>
        <dbReference type="EMBL" id="KAA1087807.1"/>
    </source>
</evidence>
<dbReference type="EMBL" id="VDEP01000409">
    <property type="protein sequence ID" value="KAA1087807.1"/>
    <property type="molecule type" value="Genomic_DNA"/>
</dbReference>
<comment type="caution">
    <text evidence="3">The sequence shown here is derived from an EMBL/GenBank/DDBJ whole genome shotgun (WGS) entry which is preliminary data.</text>
</comment>
<protein>
    <submittedName>
        <fullName evidence="3">Uncharacterized protein</fullName>
    </submittedName>
</protein>
<dbReference type="AlphaFoldDB" id="A0A5B0NEX7"/>
<sequence>MGANWEAARTCNENLQASTSTISSANHEIVHLVSGTVVFKKIKHATSEKGSTTVGHDLPSEKSCSIGLH</sequence>
<proteinExistence type="predicted"/>
<reference evidence="3 4" key="1">
    <citation type="submission" date="2019-05" db="EMBL/GenBank/DDBJ databases">
        <title>Emergence of the Ug99 lineage of the wheat stem rust pathogen through somatic hybridization.</title>
        <authorList>
            <person name="Li F."/>
            <person name="Upadhyaya N.M."/>
            <person name="Sperschneider J."/>
            <person name="Matny O."/>
            <person name="Nguyen-Phuc H."/>
            <person name="Mago R."/>
            <person name="Raley C."/>
            <person name="Miller M.E."/>
            <person name="Silverstein K.A.T."/>
            <person name="Henningsen E."/>
            <person name="Hirsch C.D."/>
            <person name="Visser B."/>
            <person name="Pretorius Z.A."/>
            <person name="Steffenson B.J."/>
            <person name="Schwessinger B."/>
            <person name="Dodds P.N."/>
            <person name="Figueroa M."/>
        </authorList>
    </citation>
    <scope>NUCLEOTIDE SEQUENCE [LARGE SCALE GENOMIC DNA]</scope>
    <source>
        <strain evidence="3 4">Ug99</strain>
    </source>
</reference>
<evidence type="ECO:0000313" key="2">
    <source>
        <dbReference type="EMBL" id="KAA1069970.1"/>
    </source>
</evidence>
<dbReference type="Proteomes" id="UP000325313">
    <property type="component" value="Unassembled WGS sequence"/>
</dbReference>
<organism evidence="3 4">
    <name type="scientific">Puccinia graminis f. sp. tritici</name>
    <dbReference type="NCBI Taxonomy" id="56615"/>
    <lineage>
        <taxon>Eukaryota</taxon>
        <taxon>Fungi</taxon>
        <taxon>Dikarya</taxon>
        <taxon>Basidiomycota</taxon>
        <taxon>Pucciniomycotina</taxon>
        <taxon>Pucciniomycetes</taxon>
        <taxon>Pucciniales</taxon>
        <taxon>Pucciniaceae</taxon>
        <taxon>Puccinia</taxon>
    </lineage>
</organism>
<name>A0A5B0NEX7_PUCGR</name>